<comment type="caution">
    <text evidence="5">The sequence shown here is derived from an EMBL/GenBank/DDBJ whole genome shotgun (WGS) entry which is preliminary data.</text>
</comment>
<dbReference type="PANTHER" id="PTHR47894:SF4">
    <property type="entry name" value="HTH-TYPE TRANSCRIPTIONAL REGULATOR GADX"/>
    <property type="match status" value="1"/>
</dbReference>
<dbReference type="AlphaFoldDB" id="A0A3D9Z3A4"/>
<name>A0A3D9Z3A4_9HYPH</name>
<dbReference type="GO" id="GO:0000976">
    <property type="term" value="F:transcription cis-regulatory region binding"/>
    <property type="evidence" value="ECO:0007669"/>
    <property type="project" value="TreeGrafter"/>
</dbReference>
<evidence type="ECO:0000259" key="4">
    <source>
        <dbReference type="PROSITE" id="PS01124"/>
    </source>
</evidence>
<dbReference type="Proteomes" id="UP000256900">
    <property type="component" value="Unassembled WGS sequence"/>
</dbReference>
<dbReference type="SMART" id="SM00342">
    <property type="entry name" value="HTH_ARAC"/>
    <property type="match status" value="1"/>
</dbReference>
<organism evidence="5 6">
    <name type="scientific">Methylovirgula ligni</name>
    <dbReference type="NCBI Taxonomy" id="569860"/>
    <lineage>
        <taxon>Bacteria</taxon>
        <taxon>Pseudomonadati</taxon>
        <taxon>Pseudomonadota</taxon>
        <taxon>Alphaproteobacteria</taxon>
        <taxon>Hyphomicrobiales</taxon>
        <taxon>Beijerinckiaceae</taxon>
        <taxon>Methylovirgula</taxon>
    </lineage>
</organism>
<gene>
    <name evidence="5" type="ORF">DES32_0524</name>
</gene>
<dbReference type="PANTHER" id="PTHR47894">
    <property type="entry name" value="HTH-TYPE TRANSCRIPTIONAL REGULATOR GADX"/>
    <property type="match status" value="1"/>
</dbReference>
<dbReference type="InterPro" id="IPR018060">
    <property type="entry name" value="HTH_AraC"/>
</dbReference>
<keyword evidence="2" id="KW-0238">DNA-binding</keyword>
<keyword evidence="3" id="KW-0804">Transcription</keyword>
<dbReference type="Pfam" id="PF12625">
    <property type="entry name" value="Arabinose_bd"/>
    <property type="match status" value="1"/>
</dbReference>
<evidence type="ECO:0000256" key="3">
    <source>
        <dbReference type="ARBA" id="ARBA00023163"/>
    </source>
</evidence>
<protein>
    <submittedName>
        <fullName evidence="5">AraC family transcriptional regulator</fullName>
    </submittedName>
</protein>
<dbReference type="InterPro" id="IPR009057">
    <property type="entry name" value="Homeodomain-like_sf"/>
</dbReference>
<proteinExistence type="predicted"/>
<dbReference type="SUPFAM" id="SSF46689">
    <property type="entry name" value="Homeodomain-like"/>
    <property type="match status" value="1"/>
</dbReference>
<dbReference type="GO" id="GO:0005829">
    <property type="term" value="C:cytosol"/>
    <property type="evidence" value="ECO:0007669"/>
    <property type="project" value="TreeGrafter"/>
</dbReference>
<keyword evidence="1" id="KW-0805">Transcription regulation</keyword>
<feature type="domain" description="HTH araC/xylS-type" evidence="4">
    <location>
        <begin position="265"/>
        <end position="347"/>
    </location>
</feature>
<dbReference type="InterPro" id="IPR032687">
    <property type="entry name" value="AraC-type_N"/>
</dbReference>
<reference evidence="5 6" key="1">
    <citation type="submission" date="2018-08" db="EMBL/GenBank/DDBJ databases">
        <title>Genomic Encyclopedia of Type Strains, Phase IV (KMG-IV): sequencing the most valuable type-strain genomes for metagenomic binning, comparative biology and taxonomic classification.</title>
        <authorList>
            <person name="Goeker M."/>
        </authorList>
    </citation>
    <scope>NUCLEOTIDE SEQUENCE [LARGE SCALE GENOMIC DNA]</scope>
    <source>
        <strain evidence="5 6">BW863</strain>
    </source>
</reference>
<accession>A0A3D9Z3A4</accession>
<evidence type="ECO:0000313" key="5">
    <source>
        <dbReference type="EMBL" id="REF89305.1"/>
    </source>
</evidence>
<evidence type="ECO:0000313" key="6">
    <source>
        <dbReference type="Proteomes" id="UP000256900"/>
    </source>
</evidence>
<sequence>MPGKRELAILRHRRDLVREETSMAHYGLTKARSMGPVAEAVERAGGSIARVFRRAELPLQLIDAPERLILLRDQLYLVECAAREIGDDAFTARVATEGGVKFLGALGHRVSSAPRLDAAIVQCNALMTSQLQSATSLTLTISGGEARWTYRVTDPIATGRQKNEILALGYMLDLFRGFLNPGWTPIRADVPGPLAGHAANEAVLRCAISHSDVAALVFPADLLEVENPGAVARLADDEGPVPDPDDLLACVDALVVLALLDGRPRLDWLCRRLNLSRRSLQRKLAARGVSFEEIVRRASFDRSAELLAQAGVAVTAIGHELGYSDAAHFTRAFRRWAGRPPRAWRRR</sequence>
<dbReference type="GO" id="GO:0003700">
    <property type="term" value="F:DNA-binding transcription factor activity"/>
    <property type="evidence" value="ECO:0007669"/>
    <property type="project" value="InterPro"/>
</dbReference>
<dbReference type="EMBL" id="QUMO01000001">
    <property type="protein sequence ID" value="REF89305.1"/>
    <property type="molecule type" value="Genomic_DNA"/>
</dbReference>
<dbReference type="PROSITE" id="PS01124">
    <property type="entry name" value="HTH_ARAC_FAMILY_2"/>
    <property type="match status" value="1"/>
</dbReference>
<keyword evidence="6" id="KW-1185">Reference proteome</keyword>
<evidence type="ECO:0000256" key="1">
    <source>
        <dbReference type="ARBA" id="ARBA00023015"/>
    </source>
</evidence>
<dbReference type="Pfam" id="PF12833">
    <property type="entry name" value="HTH_18"/>
    <property type="match status" value="1"/>
</dbReference>
<evidence type="ECO:0000256" key="2">
    <source>
        <dbReference type="ARBA" id="ARBA00023125"/>
    </source>
</evidence>
<dbReference type="Gene3D" id="1.10.10.60">
    <property type="entry name" value="Homeodomain-like"/>
    <property type="match status" value="1"/>
</dbReference>